<dbReference type="InterPro" id="IPR004143">
    <property type="entry name" value="BPL_LPL_catalytic"/>
</dbReference>
<dbReference type="Pfam" id="PF21948">
    <property type="entry name" value="LplA-B_cat"/>
    <property type="match status" value="1"/>
</dbReference>
<evidence type="ECO:0000256" key="3">
    <source>
        <dbReference type="ARBA" id="ARBA00022679"/>
    </source>
</evidence>
<dbReference type="NCBIfam" id="TIGR00214">
    <property type="entry name" value="lipB"/>
    <property type="match status" value="1"/>
</dbReference>
<dbReference type="InterPro" id="IPR000544">
    <property type="entry name" value="Octanoyltransferase"/>
</dbReference>
<sequence length="222" mass="23880">MRERPTLLIVRDLGLQPYEAVWEAMKTFTAERDGSVADELWCVQHSPVYTQGQAGKAEHILAPGDIPVVQADRGGQVTYHGPGQLVVYLMIDLPRAGLGVRQLVDIIEQSLVSVLGDQGITAAPRPDAPGVYVDGAKIASLGLRVRRGCSFHGLALNVDMDMEPFSRINPCGFSGLPMCQVRDFNATVSMPELADQLTNTLARALGHDAAGIVRPSVHQTAS</sequence>
<dbReference type="SUPFAM" id="SSF55681">
    <property type="entry name" value="Class II aaRS and biotin synthetases"/>
    <property type="match status" value="1"/>
</dbReference>
<comment type="pathway">
    <text evidence="1 6 7">Protein modification; protein lipoylation via endogenous pathway; protein N(6)-(lipoyl)lysine from octanoyl-[acyl-carrier-protein]: step 1/2.</text>
</comment>
<proteinExistence type="inferred from homology"/>
<dbReference type="GO" id="GO:0009249">
    <property type="term" value="P:protein lipoylation"/>
    <property type="evidence" value="ECO:0007669"/>
    <property type="project" value="InterPro"/>
</dbReference>
<dbReference type="PIRSF" id="PIRSF016262">
    <property type="entry name" value="LPLase"/>
    <property type="match status" value="1"/>
</dbReference>
<evidence type="ECO:0000256" key="6">
    <source>
        <dbReference type="HAMAP-Rule" id="MF_00013"/>
    </source>
</evidence>
<evidence type="ECO:0000256" key="10">
    <source>
        <dbReference type="PIRSR" id="PIRSR016262-3"/>
    </source>
</evidence>
<dbReference type="GO" id="GO:0005737">
    <property type="term" value="C:cytoplasm"/>
    <property type="evidence" value="ECO:0007669"/>
    <property type="project" value="UniProtKB-SubCell"/>
</dbReference>
<dbReference type="PANTHER" id="PTHR10993:SF7">
    <property type="entry name" value="LIPOYLTRANSFERASE 2, MITOCHONDRIAL-RELATED"/>
    <property type="match status" value="1"/>
</dbReference>
<comment type="catalytic activity">
    <reaction evidence="6 7">
        <text>octanoyl-[ACP] + L-lysyl-[protein] = N(6)-octanoyl-L-lysyl-[protein] + holo-[ACP] + H(+)</text>
        <dbReference type="Rhea" id="RHEA:17665"/>
        <dbReference type="Rhea" id="RHEA-COMP:9636"/>
        <dbReference type="Rhea" id="RHEA-COMP:9685"/>
        <dbReference type="Rhea" id="RHEA-COMP:9752"/>
        <dbReference type="Rhea" id="RHEA-COMP:9928"/>
        <dbReference type="ChEBI" id="CHEBI:15378"/>
        <dbReference type="ChEBI" id="CHEBI:29969"/>
        <dbReference type="ChEBI" id="CHEBI:64479"/>
        <dbReference type="ChEBI" id="CHEBI:78463"/>
        <dbReference type="ChEBI" id="CHEBI:78809"/>
        <dbReference type="EC" id="2.3.1.181"/>
    </reaction>
</comment>
<comment type="miscellaneous">
    <text evidence="6">In the reaction, the free carboxyl group of octanoic acid is attached via an amide linkage to the epsilon-amino group of a specific lysine residue of lipoyl domains of lipoate-dependent enzymes.</text>
</comment>
<dbReference type="InterPro" id="IPR045864">
    <property type="entry name" value="aa-tRNA-synth_II/BPL/LPL"/>
</dbReference>
<comment type="subcellular location">
    <subcellularLocation>
        <location evidence="6">Cytoplasm</location>
    </subcellularLocation>
</comment>
<feature type="active site" description="Acyl-thioester intermediate" evidence="6 8">
    <location>
        <position position="171"/>
    </location>
</feature>
<dbReference type="PANTHER" id="PTHR10993">
    <property type="entry name" value="OCTANOYLTRANSFERASE"/>
    <property type="match status" value="1"/>
</dbReference>
<gene>
    <name evidence="6" type="primary">lipB</name>
    <name evidence="12" type="ORF">SAMN04487962_1157</name>
</gene>
<keyword evidence="3 6" id="KW-0808">Transferase</keyword>
<feature type="binding site" evidence="6 9">
    <location>
        <begin position="73"/>
        <end position="80"/>
    </location>
    <ligand>
        <name>substrate</name>
    </ligand>
</feature>
<dbReference type="AlphaFoldDB" id="A0A1I0FZK4"/>
<keyword evidence="13" id="KW-1185">Reference proteome</keyword>
<evidence type="ECO:0000256" key="1">
    <source>
        <dbReference type="ARBA" id="ARBA00004821"/>
    </source>
</evidence>
<protein>
    <recommendedName>
        <fullName evidence="6 7">Octanoyltransferase</fullName>
        <ecNumber evidence="6 7">2.3.1.181</ecNumber>
    </recommendedName>
    <alternativeName>
        <fullName evidence="6">Lipoate-protein ligase B</fullName>
    </alternativeName>
    <alternativeName>
        <fullName evidence="6">Lipoyl/octanoyl transferase</fullName>
    </alternativeName>
    <alternativeName>
        <fullName evidence="6">Octanoyl-[acyl-carrier-protein]-protein N-octanoyltransferase</fullName>
    </alternativeName>
</protein>
<dbReference type="FunFam" id="3.30.930.10:FF:000020">
    <property type="entry name" value="Octanoyltransferase"/>
    <property type="match status" value="1"/>
</dbReference>
<feature type="domain" description="BPL/LPL catalytic" evidence="11">
    <location>
        <begin position="34"/>
        <end position="209"/>
    </location>
</feature>
<feature type="site" description="Lowers pKa of active site Cys" evidence="6 10">
    <location>
        <position position="137"/>
    </location>
</feature>
<name>A0A1I0FZK4_9GAMM</name>
<dbReference type="NCBIfam" id="NF010922">
    <property type="entry name" value="PRK14342.1"/>
    <property type="match status" value="1"/>
</dbReference>
<organism evidence="12 13">
    <name type="scientific">Marinobacter segnicrescens</name>
    <dbReference type="NCBI Taxonomy" id="430453"/>
    <lineage>
        <taxon>Bacteria</taxon>
        <taxon>Pseudomonadati</taxon>
        <taxon>Pseudomonadota</taxon>
        <taxon>Gammaproteobacteria</taxon>
        <taxon>Pseudomonadales</taxon>
        <taxon>Marinobacteraceae</taxon>
        <taxon>Marinobacter</taxon>
    </lineage>
</organism>
<dbReference type="Gene3D" id="3.30.930.10">
    <property type="entry name" value="Bira Bifunctional Protein, Domain 2"/>
    <property type="match status" value="1"/>
</dbReference>
<dbReference type="PROSITE" id="PS51733">
    <property type="entry name" value="BPL_LPL_CATALYTIC"/>
    <property type="match status" value="1"/>
</dbReference>
<dbReference type="HAMAP" id="MF_00013">
    <property type="entry name" value="LipB"/>
    <property type="match status" value="1"/>
</dbReference>
<evidence type="ECO:0000259" key="11">
    <source>
        <dbReference type="PROSITE" id="PS51733"/>
    </source>
</evidence>
<evidence type="ECO:0000256" key="4">
    <source>
        <dbReference type="ARBA" id="ARBA00023315"/>
    </source>
</evidence>
<dbReference type="UniPathway" id="UPA00538">
    <property type="reaction ID" value="UER00592"/>
</dbReference>
<keyword evidence="4 6" id="KW-0012">Acyltransferase</keyword>
<dbReference type="STRING" id="430453.SAMN04487962_1157"/>
<dbReference type="EMBL" id="FOHZ01000015">
    <property type="protein sequence ID" value="SET63758.1"/>
    <property type="molecule type" value="Genomic_DNA"/>
</dbReference>
<dbReference type="Proteomes" id="UP000198762">
    <property type="component" value="Unassembled WGS sequence"/>
</dbReference>
<comment type="similarity">
    <text evidence="6 7">Belongs to the LipB family.</text>
</comment>
<dbReference type="EC" id="2.3.1.181" evidence="6 7"/>
<comment type="function">
    <text evidence="5 6 7">Catalyzes the transfer of endogenously produced octanoic acid from octanoyl-acyl-carrier-protein onto the lipoyl domains of lipoate-dependent enzymes. Lipoyl-ACP can also act as a substrate although octanoyl-ACP is likely to be the physiological substrate.</text>
</comment>
<evidence type="ECO:0000313" key="12">
    <source>
        <dbReference type="EMBL" id="SET63758.1"/>
    </source>
</evidence>
<dbReference type="GO" id="GO:0033819">
    <property type="term" value="F:lipoyl(octanoyl) transferase activity"/>
    <property type="evidence" value="ECO:0007669"/>
    <property type="project" value="UniProtKB-EC"/>
</dbReference>
<evidence type="ECO:0000256" key="5">
    <source>
        <dbReference type="ARBA" id="ARBA00024732"/>
    </source>
</evidence>
<dbReference type="PROSITE" id="PS01313">
    <property type="entry name" value="LIPB"/>
    <property type="match status" value="1"/>
</dbReference>
<accession>A0A1I0FZK4</accession>
<evidence type="ECO:0000256" key="9">
    <source>
        <dbReference type="PIRSR" id="PIRSR016262-2"/>
    </source>
</evidence>
<keyword evidence="2 6" id="KW-0963">Cytoplasm</keyword>
<dbReference type="RefSeq" id="WP_091853305.1">
    <property type="nucleotide sequence ID" value="NZ_FOHZ01000015.1"/>
</dbReference>
<feature type="binding site" evidence="6 9">
    <location>
        <begin position="153"/>
        <end position="155"/>
    </location>
    <ligand>
        <name>substrate</name>
    </ligand>
</feature>
<evidence type="ECO:0000256" key="7">
    <source>
        <dbReference type="PIRNR" id="PIRNR016262"/>
    </source>
</evidence>
<reference evidence="13" key="1">
    <citation type="submission" date="2016-10" db="EMBL/GenBank/DDBJ databases">
        <authorList>
            <person name="Varghese N."/>
            <person name="Submissions S."/>
        </authorList>
    </citation>
    <scope>NUCLEOTIDE SEQUENCE [LARGE SCALE GENOMIC DNA]</scope>
    <source>
        <strain evidence="13">CGMCC 1.6489</strain>
    </source>
</reference>
<dbReference type="InterPro" id="IPR020605">
    <property type="entry name" value="Octanoyltransferase_CS"/>
</dbReference>
<feature type="binding site" evidence="6 9">
    <location>
        <begin position="140"/>
        <end position="142"/>
    </location>
    <ligand>
        <name>substrate</name>
    </ligand>
</feature>
<evidence type="ECO:0000256" key="2">
    <source>
        <dbReference type="ARBA" id="ARBA00022490"/>
    </source>
</evidence>
<dbReference type="CDD" id="cd16444">
    <property type="entry name" value="LipB"/>
    <property type="match status" value="1"/>
</dbReference>
<evidence type="ECO:0000256" key="8">
    <source>
        <dbReference type="PIRSR" id="PIRSR016262-1"/>
    </source>
</evidence>
<dbReference type="OrthoDB" id="9787061at2"/>
<evidence type="ECO:0000313" key="13">
    <source>
        <dbReference type="Proteomes" id="UP000198762"/>
    </source>
</evidence>